<accession>Q9PSR2</accession>
<reference key="1">
    <citation type="journal article" date="1995" name="Biochem. Biophys. Res. Commun.">
        <title>The occurrence of a gene-encoded variant of nuclear basic protein (SP4) in sperm of Xenopus laevis.</title>
        <authorList>
            <person name="Takamune K."/>
            <person name="Teshima K."/>
            <person name="Abe S.I."/>
            <person name="Katagiri C."/>
        </authorList>
    </citation>
    <scope>PROTEIN SEQUENCE</scope>
</reference>
<proteinExistence type="evidence at protein level"/>
<protein>
    <submittedName>
        <fullName>Sperm-specific basic nuclear protein-4, SP4</fullName>
    </submittedName>
</protein>
<name>Q9PSR2_XENLA</name>
<feature type="compositionally biased region" description="Basic and acidic residues" evidence="1">
    <location>
        <begin position="25"/>
        <end position="35"/>
    </location>
</feature>
<sequence>SKVSGGSRRTRARRPMSNRRLTRMMSRDYGSDYRS</sequence>
<feature type="region of interest" description="Disordered" evidence="1">
    <location>
        <begin position="1"/>
        <end position="35"/>
    </location>
</feature>
<dbReference type="AlphaFoldDB" id="Q9PSR2"/>
<organism>
    <name type="scientific">Xenopus laevis</name>
    <name type="common">African clawed frog</name>
    <dbReference type="NCBI Taxonomy" id="8355"/>
    <lineage>
        <taxon>Eukaryota</taxon>
        <taxon>Metazoa</taxon>
        <taxon>Chordata</taxon>
        <taxon>Craniata</taxon>
        <taxon>Vertebrata</taxon>
        <taxon>Euteleostomi</taxon>
        <taxon>Amphibia</taxon>
        <taxon>Batrachia</taxon>
        <taxon>Anura</taxon>
        <taxon>Pipoidea</taxon>
        <taxon>Pipidae</taxon>
        <taxon>Xenopodinae</taxon>
        <taxon>Xenopus</taxon>
        <taxon>Xenopus</taxon>
    </lineage>
</organism>
<feature type="compositionally biased region" description="Basic residues" evidence="1">
    <location>
        <begin position="8"/>
        <end position="22"/>
    </location>
</feature>
<evidence type="ECO:0000256" key="1">
    <source>
        <dbReference type="SAM" id="MobiDB-lite"/>
    </source>
</evidence>
<keyword id="KW-0903">Direct protein sequencing</keyword>